<evidence type="ECO:0000313" key="3">
    <source>
        <dbReference type="Proteomes" id="UP000190027"/>
    </source>
</evidence>
<accession>A0A1T4Y072</accession>
<dbReference type="InterPro" id="IPR013097">
    <property type="entry name" value="Dabb"/>
</dbReference>
<dbReference type="Proteomes" id="UP000190027">
    <property type="component" value="Unassembled WGS sequence"/>
</dbReference>
<proteinExistence type="predicted"/>
<reference evidence="2 3" key="1">
    <citation type="submission" date="2017-02" db="EMBL/GenBank/DDBJ databases">
        <authorList>
            <person name="Peterson S.W."/>
        </authorList>
    </citation>
    <scope>NUCLEOTIDE SEQUENCE [LARGE SCALE GENOMIC DNA]</scope>
    <source>
        <strain evidence="2 3">DSM 16080</strain>
    </source>
</reference>
<dbReference type="STRING" id="1121449.SAMN02745704_02629"/>
<gene>
    <name evidence="2" type="ORF">SAMN02745704_02629</name>
</gene>
<keyword evidence="3" id="KW-1185">Reference proteome</keyword>
<dbReference type="PANTHER" id="PTHR37832:SF1">
    <property type="entry name" value="STRESS-RESPONSE A_B BARREL DOMAIN-CONTAINING PROTEIN"/>
    <property type="match status" value="1"/>
</dbReference>
<sequence>MIKHIVMWKLKPEALGNSADENAAKMKQMLEALQGVIPVLRSIEVSHDIRESVPECDVLLFSEFDNMDDLSTYATHPAHLECVDFIKQVVSERRVVDYAI</sequence>
<dbReference type="OrthoDB" id="9808130at2"/>
<dbReference type="InterPro" id="IPR011008">
    <property type="entry name" value="Dimeric_a/b-barrel"/>
</dbReference>
<dbReference type="PANTHER" id="PTHR37832">
    <property type="entry name" value="BLL2683 PROTEIN"/>
    <property type="match status" value="1"/>
</dbReference>
<dbReference type="PROSITE" id="PS51502">
    <property type="entry name" value="S_R_A_B_BARREL"/>
    <property type="match status" value="1"/>
</dbReference>
<dbReference type="Pfam" id="PF07876">
    <property type="entry name" value="Dabb"/>
    <property type="match status" value="1"/>
</dbReference>
<dbReference type="SMART" id="SM00886">
    <property type="entry name" value="Dabb"/>
    <property type="match status" value="1"/>
</dbReference>
<organism evidence="2 3">
    <name type="scientific">Paucidesulfovibrio gracilis DSM 16080</name>
    <dbReference type="NCBI Taxonomy" id="1121449"/>
    <lineage>
        <taxon>Bacteria</taxon>
        <taxon>Pseudomonadati</taxon>
        <taxon>Thermodesulfobacteriota</taxon>
        <taxon>Desulfovibrionia</taxon>
        <taxon>Desulfovibrionales</taxon>
        <taxon>Desulfovibrionaceae</taxon>
        <taxon>Paucidesulfovibrio</taxon>
    </lineage>
</organism>
<dbReference type="AlphaFoldDB" id="A0A1T4Y072"/>
<dbReference type="RefSeq" id="WP_078718172.1">
    <property type="nucleotide sequence ID" value="NZ_FUYC01000022.1"/>
</dbReference>
<dbReference type="Gene3D" id="3.30.70.100">
    <property type="match status" value="1"/>
</dbReference>
<evidence type="ECO:0000259" key="1">
    <source>
        <dbReference type="PROSITE" id="PS51502"/>
    </source>
</evidence>
<dbReference type="SUPFAM" id="SSF54909">
    <property type="entry name" value="Dimeric alpha+beta barrel"/>
    <property type="match status" value="1"/>
</dbReference>
<name>A0A1T4Y072_9BACT</name>
<dbReference type="EMBL" id="FUYC01000022">
    <property type="protein sequence ID" value="SKA95023.1"/>
    <property type="molecule type" value="Genomic_DNA"/>
</dbReference>
<evidence type="ECO:0000313" key="2">
    <source>
        <dbReference type="EMBL" id="SKA95023.1"/>
    </source>
</evidence>
<feature type="domain" description="Stress-response A/B barrel" evidence="1">
    <location>
        <begin position="2"/>
        <end position="98"/>
    </location>
</feature>
<protein>
    <submittedName>
        <fullName evidence="2">Stress responsive A/B Barrel Domain</fullName>
    </submittedName>
</protein>